<comment type="subunit">
    <text evidence="13">Monomer.</text>
</comment>
<evidence type="ECO:0000259" key="14">
    <source>
        <dbReference type="Pfam" id="PF00294"/>
    </source>
</evidence>
<sequence>MLLGIGNPLLDLTVNGNAELLKKYNLRENDAIIAGDAQKSLYADLMENFDVKFTAGGSVQNSLRVCQWILKKPNICIFMGSVGKDKYSEILKTEATADGVNVIYQYQDKVPTGTCAVIITTHQGNTRSLCANLAAAERFTIDHIRTPENRKYVEQANFFYISGFFLTVSPDTAYEIGKYAATKNKVFITNLSAPFICDAFSDRVMKTLPYVDIVFGNESEALTFSRKQKFGTTDLKDILLKIKNLPKENKNRSRMVIITQGHHPVLLAKDNEVLELPVPPIPKELILDTNGAGDAFVGGFLSQFIQGKTLEKCIECANWAAAHIIQNSGCSFDKSISFAG</sequence>
<feature type="active site" description="Proton acceptor" evidence="12">
    <location>
        <position position="294"/>
    </location>
</feature>
<dbReference type="PRINTS" id="PR00989">
    <property type="entry name" value="ADENOKINASE"/>
</dbReference>
<dbReference type="GO" id="GO:0005829">
    <property type="term" value="C:cytosol"/>
    <property type="evidence" value="ECO:0007669"/>
    <property type="project" value="TreeGrafter"/>
</dbReference>
<evidence type="ECO:0000313" key="15">
    <source>
        <dbReference type="EMBL" id="KAL0274547.1"/>
    </source>
</evidence>
<comment type="cofactor">
    <cofactor evidence="13">
        <name>Mg(2+)</name>
        <dbReference type="ChEBI" id="CHEBI:18420"/>
    </cofactor>
    <text evidence="13">Binds 3 Mg(2+) ions per subunit.</text>
</comment>
<dbReference type="GO" id="GO:0044209">
    <property type="term" value="P:AMP salvage"/>
    <property type="evidence" value="ECO:0007669"/>
    <property type="project" value="UniProtKB-UniRule"/>
</dbReference>
<reference evidence="15" key="1">
    <citation type="journal article" date="2024" name="Gigascience">
        <title>Chromosome-level genome of the poultry shaft louse Menopon gallinae provides insight into the host-switching and adaptive evolution of parasitic lice.</title>
        <authorList>
            <person name="Xu Y."/>
            <person name="Ma L."/>
            <person name="Liu S."/>
            <person name="Liang Y."/>
            <person name="Liu Q."/>
            <person name="He Z."/>
            <person name="Tian L."/>
            <person name="Duan Y."/>
            <person name="Cai W."/>
            <person name="Li H."/>
            <person name="Song F."/>
        </authorList>
    </citation>
    <scope>NUCLEOTIDE SEQUENCE</scope>
    <source>
        <strain evidence="15">Cailab_2023a</strain>
    </source>
</reference>
<evidence type="ECO:0000256" key="12">
    <source>
        <dbReference type="PIRSR" id="PIRSR601805-1"/>
    </source>
</evidence>
<evidence type="ECO:0000256" key="3">
    <source>
        <dbReference type="ARBA" id="ARBA00012119"/>
    </source>
</evidence>
<comment type="catalytic activity">
    <reaction evidence="10 13">
        <text>adenosine + ATP = AMP + ADP + H(+)</text>
        <dbReference type="Rhea" id="RHEA:20824"/>
        <dbReference type="ChEBI" id="CHEBI:15378"/>
        <dbReference type="ChEBI" id="CHEBI:16335"/>
        <dbReference type="ChEBI" id="CHEBI:30616"/>
        <dbReference type="ChEBI" id="CHEBI:456215"/>
        <dbReference type="ChEBI" id="CHEBI:456216"/>
        <dbReference type="EC" id="2.7.1.20"/>
    </reaction>
</comment>
<dbReference type="InterPro" id="IPR001805">
    <property type="entry name" value="Adenokinase"/>
</dbReference>
<comment type="function">
    <text evidence="13">ATP dependent phosphorylation of adenosine and other related nucleoside analogs to monophosphate derivatives.</text>
</comment>
<keyword evidence="5 13" id="KW-0660">Purine salvage</keyword>
<keyword evidence="9 13" id="KW-0460">Magnesium</keyword>
<accession>A0AAW2HXM6</accession>
<dbReference type="GO" id="GO:0005524">
    <property type="term" value="F:ATP binding"/>
    <property type="evidence" value="ECO:0007669"/>
    <property type="project" value="UniProtKB-UniRule"/>
</dbReference>
<dbReference type="GO" id="GO:0006166">
    <property type="term" value="P:purine ribonucleoside salvage"/>
    <property type="evidence" value="ECO:0007669"/>
    <property type="project" value="UniProtKB-KW"/>
</dbReference>
<dbReference type="FunFam" id="3.40.1190.20:FF:000076">
    <property type="entry name" value="Adenosine kinase"/>
    <property type="match status" value="1"/>
</dbReference>
<dbReference type="InterPro" id="IPR011611">
    <property type="entry name" value="PfkB_dom"/>
</dbReference>
<keyword evidence="8 13" id="KW-0067">ATP-binding</keyword>
<evidence type="ECO:0000256" key="11">
    <source>
        <dbReference type="ARBA" id="ARBA00068771"/>
    </source>
</evidence>
<dbReference type="PROSITE" id="PS00584">
    <property type="entry name" value="PFKB_KINASES_2"/>
    <property type="match status" value="1"/>
</dbReference>
<comment type="similarity">
    <text evidence="2 13">Belongs to the carbohydrate kinase PfkB family.</text>
</comment>
<evidence type="ECO:0000256" key="10">
    <source>
        <dbReference type="ARBA" id="ARBA00051362"/>
    </source>
</evidence>
<name>A0AAW2HXM6_9NEOP</name>
<gene>
    <name evidence="15" type="ORF">PYX00_002649</name>
</gene>
<dbReference type="GO" id="GO:0004001">
    <property type="term" value="F:adenosine kinase activity"/>
    <property type="evidence" value="ECO:0007669"/>
    <property type="project" value="UniProtKB-UniRule"/>
</dbReference>
<keyword evidence="7 13" id="KW-0418">Kinase</keyword>
<feature type="domain" description="Carbohydrate kinase PfkB" evidence="14">
    <location>
        <begin position="38"/>
        <end position="332"/>
    </location>
</feature>
<comment type="pathway">
    <text evidence="1 13">Purine metabolism; AMP biosynthesis via salvage pathway; AMP from adenosine: step 1/1.</text>
</comment>
<evidence type="ECO:0000256" key="4">
    <source>
        <dbReference type="ARBA" id="ARBA00022679"/>
    </source>
</evidence>
<dbReference type="InterPro" id="IPR029056">
    <property type="entry name" value="Ribokinase-like"/>
</dbReference>
<evidence type="ECO:0000256" key="5">
    <source>
        <dbReference type="ARBA" id="ARBA00022726"/>
    </source>
</evidence>
<keyword evidence="13" id="KW-0539">Nucleus</keyword>
<proteinExistence type="inferred from homology"/>
<evidence type="ECO:0000256" key="7">
    <source>
        <dbReference type="ARBA" id="ARBA00022777"/>
    </source>
</evidence>
<comment type="caution">
    <text evidence="15">The sequence shown here is derived from an EMBL/GenBank/DDBJ whole genome shotgun (WGS) entry which is preliminary data.</text>
</comment>
<dbReference type="GO" id="GO:0005634">
    <property type="term" value="C:nucleus"/>
    <property type="evidence" value="ECO:0007669"/>
    <property type="project" value="UniProtKB-SubCell"/>
</dbReference>
<dbReference type="Gene3D" id="3.30.1110.10">
    <property type="match status" value="1"/>
</dbReference>
<evidence type="ECO:0000256" key="2">
    <source>
        <dbReference type="ARBA" id="ARBA00010688"/>
    </source>
</evidence>
<dbReference type="CDD" id="cd01168">
    <property type="entry name" value="adenosine_kinase"/>
    <property type="match status" value="1"/>
</dbReference>
<dbReference type="PANTHER" id="PTHR45769">
    <property type="entry name" value="ADENOSINE KINASE"/>
    <property type="match status" value="1"/>
</dbReference>
<dbReference type="SUPFAM" id="SSF53613">
    <property type="entry name" value="Ribokinase-like"/>
    <property type="match status" value="1"/>
</dbReference>
<keyword evidence="6 13" id="KW-0547">Nucleotide-binding</keyword>
<comment type="subcellular location">
    <subcellularLocation>
        <location evidence="13">Nucleus</location>
    </subcellularLocation>
</comment>
<organism evidence="15">
    <name type="scientific">Menopon gallinae</name>
    <name type="common">poultry shaft louse</name>
    <dbReference type="NCBI Taxonomy" id="328185"/>
    <lineage>
        <taxon>Eukaryota</taxon>
        <taxon>Metazoa</taxon>
        <taxon>Ecdysozoa</taxon>
        <taxon>Arthropoda</taxon>
        <taxon>Hexapoda</taxon>
        <taxon>Insecta</taxon>
        <taxon>Pterygota</taxon>
        <taxon>Neoptera</taxon>
        <taxon>Paraneoptera</taxon>
        <taxon>Psocodea</taxon>
        <taxon>Troctomorpha</taxon>
        <taxon>Phthiraptera</taxon>
        <taxon>Amblycera</taxon>
        <taxon>Menoponidae</taxon>
        <taxon>Menopon</taxon>
    </lineage>
</organism>
<dbReference type="Pfam" id="PF00294">
    <property type="entry name" value="PfkB"/>
    <property type="match status" value="1"/>
</dbReference>
<evidence type="ECO:0000256" key="8">
    <source>
        <dbReference type="ARBA" id="ARBA00022840"/>
    </source>
</evidence>
<dbReference type="EC" id="2.7.1.20" evidence="3 13"/>
<evidence type="ECO:0000256" key="9">
    <source>
        <dbReference type="ARBA" id="ARBA00022842"/>
    </source>
</evidence>
<dbReference type="EMBL" id="JARGDH010000002">
    <property type="protein sequence ID" value="KAL0274547.1"/>
    <property type="molecule type" value="Genomic_DNA"/>
</dbReference>
<dbReference type="InterPro" id="IPR002173">
    <property type="entry name" value="Carboh/pur_kinase_PfkB_CS"/>
</dbReference>
<protein>
    <recommendedName>
        <fullName evidence="11 13">Adenosine kinase</fullName>
        <shortName evidence="13">AK</shortName>
        <ecNumber evidence="3 13">2.7.1.20</ecNumber>
    </recommendedName>
    <alternativeName>
        <fullName evidence="13">Adenosine 5'-phosphotransferase</fullName>
    </alternativeName>
</protein>
<evidence type="ECO:0000256" key="6">
    <source>
        <dbReference type="ARBA" id="ARBA00022741"/>
    </source>
</evidence>
<dbReference type="Gene3D" id="3.40.1190.20">
    <property type="match status" value="1"/>
</dbReference>
<dbReference type="PANTHER" id="PTHR45769:SF3">
    <property type="entry name" value="ADENOSINE KINASE"/>
    <property type="match status" value="1"/>
</dbReference>
<dbReference type="AlphaFoldDB" id="A0AAW2HXM6"/>
<evidence type="ECO:0000256" key="13">
    <source>
        <dbReference type="RuleBase" id="RU368116"/>
    </source>
</evidence>
<evidence type="ECO:0000256" key="1">
    <source>
        <dbReference type="ARBA" id="ARBA00004801"/>
    </source>
</evidence>
<dbReference type="GO" id="GO:0006144">
    <property type="term" value="P:purine nucleobase metabolic process"/>
    <property type="evidence" value="ECO:0007669"/>
    <property type="project" value="TreeGrafter"/>
</dbReference>
<keyword evidence="4 13" id="KW-0808">Transferase</keyword>